<dbReference type="Pfam" id="PF11867">
    <property type="entry name" value="T1RH-like_C"/>
    <property type="match status" value="1"/>
</dbReference>
<comment type="catalytic activity">
    <reaction evidence="1 10">
        <text>Endonucleolytic cleavage of DNA to give random double-stranded fragments with terminal 5'-phosphates, ATP is simultaneously hydrolyzed.</text>
        <dbReference type="EC" id="3.1.21.3"/>
    </reaction>
</comment>
<dbReference type="CDD" id="cd18800">
    <property type="entry name" value="SF2_C_EcoR124I-like"/>
    <property type="match status" value="1"/>
</dbReference>
<gene>
    <name evidence="13" type="ORF">AUJ66_06440</name>
</gene>
<dbReference type="GO" id="GO:0003677">
    <property type="term" value="F:DNA binding"/>
    <property type="evidence" value="ECO:0007669"/>
    <property type="project" value="UniProtKB-KW"/>
</dbReference>
<keyword evidence="11" id="KW-0175">Coiled coil</keyword>
<reference evidence="13 14" key="1">
    <citation type="journal article" date="2016" name="Environ. Microbiol.">
        <title>Genomic resolution of a cold subsurface aquifer community provides metabolic insights for novel microbes adapted to high CO concentrations.</title>
        <authorList>
            <person name="Probst A.J."/>
            <person name="Castelle C.J."/>
            <person name="Singh A."/>
            <person name="Brown C.T."/>
            <person name="Anantharaman K."/>
            <person name="Sharon I."/>
            <person name="Hug L.A."/>
            <person name="Burstein D."/>
            <person name="Emerson J.B."/>
            <person name="Thomas B.C."/>
            <person name="Banfield J.F."/>
        </authorList>
    </citation>
    <scope>NUCLEOTIDE SEQUENCE [LARGE SCALE GENOMIC DNA]</scope>
    <source>
        <strain evidence="13">CG1_02_38_46</strain>
    </source>
</reference>
<organism evidence="13 14">
    <name type="scientific">Candidatus Desantisbacteria bacterium CG1_02_38_46</name>
    <dbReference type="NCBI Taxonomy" id="1817893"/>
    <lineage>
        <taxon>Bacteria</taxon>
        <taxon>Candidatus Desantisiibacteriota</taxon>
    </lineage>
</organism>
<dbReference type="GO" id="GO:0004386">
    <property type="term" value="F:helicase activity"/>
    <property type="evidence" value="ECO:0007669"/>
    <property type="project" value="UniProtKB-KW"/>
</dbReference>
<dbReference type="EC" id="3.1.21.3" evidence="10"/>
<proteinExistence type="inferred from homology"/>
<evidence type="ECO:0000256" key="9">
    <source>
        <dbReference type="ARBA" id="ARBA00023125"/>
    </source>
</evidence>
<evidence type="ECO:0000313" key="13">
    <source>
        <dbReference type="EMBL" id="OIN96359.1"/>
    </source>
</evidence>
<dbReference type="EMBL" id="MNUO01000099">
    <property type="protein sequence ID" value="OIN96359.1"/>
    <property type="molecule type" value="Genomic_DNA"/>
</dbReference>
<dbReference type="SUPFAM" id="SSF52540">
    <property type="entry name" value="P-loop containing nucleoside triphosphate hydrolases"/>
    <property type="match status" value="2"/>
</dbReference>
<protein>
    <recommendedName>
        <fullName evidence="10">Type I restriction enzyme endonuclease subunit</fullName>
        <shortName evidence="10">R protein</shortName>
        <ecNumber evidence="10">3.1.21.3</ecNumber>
    </recommendedName>
</protein>
<evidence type="ECO:0000256" key="4">
    <source>
        <dbReference type="ARBA" id="ARBA00022741"/>
    </source>
</evidence>
<evidence type="ECO:0000256" key="1">
    <source>
        <dbReference type="ARBA" id="ARBA00000851"/>
    </source>
</evidence>
<evidence type="ECO:0000313" key="14">
    <source>
        <dbReference type="Proteomes" id="UP000182278"/>
    </source>
</evidence>
<keyword evidence="4 10" id="KW-0547">Nucleotide-binding</keyword>
<dbReference type="InterPro" id="IPR021810">
    <property type="entry name" value="T1RH-like_C"/>
</dbReference>
<comment type="function">
    <text evidence="10">Subunit R is required for both nuclease and ATPase activities, but not for modification.</text>
</comment>
<evidence type="ECO:0000256" key="6">
    <source>
        <dbReference type="ARBA" id="ARBA00022759"/>
    </source>
</evidence>
<accession>A0A1J4SAI4</accession>
<comment type="caution">
    <text evidence="13">The sequence shown here is derived from an EMBL/GenBank/DDBJ whole genome shotgun (WGS) entry which is preliminary data.</text>
</comment>
<dbReference type="Pfam" id="PF22679">
    <property type="entry name" value="T1R_D3-like"/>
    <property type="match status" value="1"/>
</dbReference>
<dbReference type="PANTHER" id="PTHR30195:SF15">
    <property type="entry name" value="TYPE I RESTRICTION ENZYME HINDI ENDONUCLEASE SUBUNIT"/>
    <property type="match status" value="1"/>
</dbReference>
<dbReference type="GO" id="GO:0009307">
    <property type="term" value="P:DNA restriction-modification system"/>
    <property type="evidence" value="ECO:0007669"/>
    <property type="project" value="UniProtKB-KW"/>
</dbReference>
<dbReference type="CDD" id="cd22332">
    <property type="entry name" value="HsdR_N"/>
    <property type="match status" value="1"/>
</dbReference>
<dbReference type="GO" id="GO:0009035">
    <property type="term" value="F:type I site-specific deoxyribonuclease activity"/>
    <property type="evidence" value="ECO:0007669"/>
    <property type="project" value="UniProtKB-EC"/>
</dbReference>
<comment type="subunit">
    <text evidence="10">The type I restriction/modification system is composed of three polypeptides R, M and S.</text>
</comment>
<evidence type="ECO:0000256" key="2">
    <source>
        <dbReference type="ARBA" id="ARBA00008598"/>
    </source>
</evidence>
<dbReference type="Proteomes" id="UP000182278">
    <property type="component" value="Unassembled WGS sequence"/>
</dbReference>
<dbReference type="NCBIfam" id="TIGR00348">
    <property type="entry name" value="hsdR"/>
    <property type="match status" value="1"/>
</dbReference>
<sequence length="899" mass="104957">DIIIRLIDFENPENNDYLLVSQFWVTGEIYTRRADLVGFINGLPLIFIELKGVHKNLEDAYKNNLTDYKNTIPKLFWYNTFCILSNGTDSKIGTITSQFEHFNEWKKINSEGEVGKASLETIIRGTCEKKRVLDIIENFILFEERQGEVRKLLAKYYQYLGVNNVIDAFKKTDKEKGKLGVFWHTQGSGKSYSMIFFSQKVLRKIEGNYTFVIVTDRKELDKQIYQRFENCEATSEPFVRAENIIHLRQLLQEDHRDIFTLIHKFRTEKGELHPILSRRDDIIVITDEAHRTQYDLLAMNMRTALPNARFIGFTATPLIEGEEKTRETFGDYVSTYNFKQSADDKTTVPLFYENRIPELQLKNEDLQEDFENILEEAQIDEREEQKLEREFAREYHLITNEDRLDKIAKDIIEHFNSREIPGKAMVMCIDRKTAVRMYEKLKSQPGCPDIAVVMSSSQNEPPNFKPHRLRMKNEDLEKKFKDADDPLKMVIVCDMWLTGFDVECLSTIYLDKPMRNHTLMQAIARANRVFQNKPNGLIVDYVGVFRNLKKALAIYGTVVEDGEMPVKPKDELIKRLEELLDEISKFCKTCGFEVSGIIIAKDFEKIKLIGEAVDKILVSEQKKLKFLGLAKDALQIFTSIKPDPVLSQFIHEILVIRILAGRIKSITGEDVDIEEISEAVKELLDKSIESIAKYEISSPEELKDLSKIDFVKIKATLDKNKKHIVVEKLKQKIKSKLFLLLRMNSSRETFAEKFQKLIDEYNEGIKSIDEIFDELSNFAKELSEEEKRGLSERLTEEDLAIYDLLFKPDLKKKELEKIKHIARELLAKLKSEKFVLDWRKKQQTRADVAVTIKNILYEQLPESYDTQLYIQKSDLIYRHIYDKYYGEDRSIYSILEVTQ</sequence>
<feature type="domain" description="Helicase ATP-binding" evidence="12">
    <location>
        <begin position="171"/>
        <end position="335"/>
    </location>
</feature>
<keyword evidence="9 10" id="KW-0238">DNA-binding</keyword>
<evidence type="ECO:0000259" key="12">
    <source>
        <dbReference type="PROSITE" id="PS51192"/>
    </source>
</evidence>
<keyword evidence="5 10" id="KW-0680">Restriction system</keyword>
<dbReference type="InterPro" id="IPR040980">
    <property type="entry name" value="SWI2_SNF2"/>
</dbReference>
<feature type="non-terminal residue" evidence="13">
    <location>
        <position position="1"/>
    </location>
</feature>
<dbReference type="PROSITE" id="PS51192">
    <property type="entry name" value="HELICASE_ATP_BIND_1"/>
    <property type="match status" value="1"/>
</dbReference>
<evidence type="ECO:0000256" key="7">
    <source>
        <dbReference type="ARBA" id="ARBA00022801"/>
    </source>
</evidence>
<dbReference type="InterPro" id="IPR051268">
    <property type="entry name" value="Type-I_R_enzyme_R_subunit"/>
</dbReference>
<keyword evidence="13" id="KW-0347">Helicase</keyword>
<keyword evidence="3" id="KW-0540">Nuclease</keyword>
<dbReference type="STRING" id="1817893.AUJ66_06440"/>
<evidence type="ECO:0000256" key="8">
    <source>
        <dbReference type="ARBA" id="ARBA00022840"/>
    </source>
</evidence>
<dbReference type="AlphaFoldDB" id="A0A1J4SAI4"/>
<keyword evidence="8 10" id="KW-0067">ATP-binding</keyword>
<dbReference type="Pfam" id="PF18766">
    <property type="entry name" value="SWI2_SNF2"/>
    <property type="match status" value="1"/>
</dbReference>
<comment type="similarity">
    <text evidence="2 10">Belongs to the HsdR family.</text>
</comment>
<dbReference type="InterPro" id="IPR027417">
    <property type="entry name" value="P-loop_NTPase"/>
</dbReference>
<keyword evidence="7 10" id="KW-0378">Hydrolase</keyword>
<evidence type="ECO:0000256" key="10">
    <source>
        <dbReference type="RuleBase" id="RU364115"/>
    </source>
</evidence>
<dbReference type="GO" id="GO:0005524">
    <property type="term" value="F:ATP binding"/>
    <property type="evidence" value="ECO:0007669"/>
    <property type="project" value="UniProtKB-KW"/>
</dbReference>
<dbReference type="InterPro" id="IPR004473">
    <property type="entry name" value="Restrct_endonuc_typeI_HsdR"/>
</dbReference>
<evidence type="ECO:0000256" key="3">
    <source>
        <dbReference type="ARBA" id="ARBA00022722"/>
    </source>
</evidence>
<dbReference type="Gene3D" id="3.40.50.300">
    <property type="entry name" value="P-loop containing nucleotide triphosphate hydrolases"/>
    <property type="match status" value="2"/>
</dbReference>
<feature type="coiled-coil region" evidence="11">
    <location>
        <begin position="356"/>
        <end position="390"/>
    </location>
</feature>
<dbReference type="Pfam" id="PF04313">
    <property type="entry name" value="HSDR_N"/>
    <property type="match status" value="1"/>
</dbReference>
<dbReference type="PANTHER" id="PTHR30195">
    <property type="entry name" value="TYPE I SITE-SPECIFIC DEOXYRIBONUCLEASE PROTEIN SUBUNIT M AND R"/>
    <property type="match status" value="1"/>
</dbReference>
<dbReference type="Gene3D" id="3.90.1570.50">
    <property type="match status" value="1"/>
</dbReference>
<evidence type="ECO:0000256" key="5">
    <source>
        <dbReference type="ARBA" id="ARBA00022747"/>
    </source>
</evidence>
<keyword evidence="6" id="KW-0255">Endonuclease</keyword>
<name>A0A1J4SAI4_9BACT</name>
<dbReference type="InterPro" id="IPR055180">
    <property type="entry name" value="HsdR_RecA-like_helicase_dom_2"/>
</dbReference>
<dbReference type="InterPro" id="IPR007409">
    <property type="entry name" value="Restrct_endonuc_type1_HsdR_N"/>
</dbReference>
<dbReference type="InterPro" id="IPR014001">
    <property type="entry name" value="Helicase_ATP-bd"/>
</dbReference>
<evidence type="ECO:0000256" key="11">
    <source>
        <dbReference type="SAM" id="Coils"/>
    </source>
</evidence>
<dbReference type="SMART" id="SM00487">
    <property type="entry name" value="DEXDc"/>
    <property type="match status" value="1"/>
</dbReference>